<dbReference type="InterPro" id="IPR030456">
    <property type="entry name" value="TF_fork_head_CS_2"/>
</dbReference>
<evidence type="ECO:0000259" key="5">
    <source>
        <dbReference type="PROSITE" id="PS50039"/>
    </source>
</evidence>
<comment type="caution">
    <text evidence="6">The sequence shown here is derived from an EMBL/GenBank/DDBJ whole genome shotgun (WGS) entry which is preliminary data.</text>
</comment>
<dbReference type="PROSITE" id="PS50039">
    <property type="entry name" value="FORK_HEAD_3"/>
    <property type="match status" value="1"/>
</dbReference>
<dbReference type="InterPro" id="IPR001766">
    <property type="entry name" value="Fork_head_dom"/>
</dbReference>
<gene>
    <name evidence="6" type="ORF">EMPS_11240</name>
</gene>
<dbReference type="PRINTS" id="PR00053">
    <property type="entry name" value="FORKHEAD"/>
</dbReference>
<feature type="region of interest" description="Disordered" evidence="4">
    <location>
        <begin position="176"/>
        <end position="386"/>
    </location>
</feature>
<feature type="region of interest" description="Disordered" evidence="4">
    <location>
        <begin position="488"/>
        <end position="632"/>
    </location>
</feature>
<dbReference type="PROSITE" id="PS00657">
    <property type="entry name" value="FORK_HEAD_1"/>
    <property type="match status" value="1"/>
</dbReference>
<dbReference type="InterPro" id="IPR036388">
    <property type="entry name" value="WH-like_DNA-bd_sf"/>
</dbReference>
<feature type="compositionally biased region" description="Low complexity" evidence="4">
    <location>
        <begin position="59"/>
        <end position="72"/>
    </location>
</feature>
<feature type="DNA-binding region" description="Fork-head" evidence="3">
    <location>
        <begin position="115"/>
        <end position="194"/>
    </location>
</feature>
<dbReference type="Pfam" id="PF00250">
    <property type="entry name" value="Forkhead"/>
    <property type="match status" value="1"/>
</dbReference>
<dbReference type="Gene3D" id="1.10.10.10">
    <property type="entry name" value="Winged helix-like DNA-binding domain superfamily/Winged helix DNA-binding domain"/>
    <property type="match status" value="1"/>
</dbReference>
<dbReference type="InterPro" id="IPR018122">
    <property type="entry name" value="TF_fork_head_CS_1"/>
</dbReference>
<dbReference type="InterPro" id="IPR036390">
    <property type="entry name" value="WH_DNA-bd_sf"/>
</dbReference>
<dbReference type="Proteomes" id="UP000827284">
    <property type="component" value="Unassembled WGS sequence"/>
</dbReference>
<organism evidence="6 7">
    <name type="scientific">Entomortierella parvispora</name>
    <dbReference type="NCBI Taxonomy" id="205924"/>
    <lineage>
        <taxon>Eukaryota</taxon>
        <taxon>Fungi</taxon>
        <taxon>Fungi incertae sedis</taxon>
        <taxon>Mucoromycota</taxon>
        <taxon>Mortierellomycotina</taxon>
        <taxon>Mortierellomycetes</taxon>
        <taxon>Mortierellales</taxon>
        <taxon>Mortierellaceae</taxon>
        <taxon>Entomortierella</taxon>
    </lineage>
</organism>
<dbReference type="InterPro" id="IPR050211">
    <property type="entry name" value="FOX_domain-containing"/>
</dbReference>
<name>A0A9P3M1S1_9FUNG</name>
<feature type="compositionally biased region" description="Low complexity" evidence="4">
    <location>
        <begin position="536"/>
        <end position="560"/>
    </location>
</feature>
<sequence>MTKLEQNPMSSSKGMQWAPPINDLSLGPLNYPTYSQNYPGAPPVQARHNPSSSHPPPSSAGTNASGSSSGPSIMKSPVERGPEGEPKAPKKKSGASSKKPEVPPGLEHFHSKYPKPTHSYSLLITTAILESAQNQMTLNEIYEWVMDRYPWYRTAINGWKNSIRHNLSLNKAFMRVPRPPSEPGKGSYWKLDPNHQTPLDQHNGAGASGGGGSRSNRNSRRSSAGQRSSSGKSGSRRATSDPTPHQLPGSGSEIPLTPVPMLPKRPGQENDPYVFKVDTPPVPSIVPAMPSSSASRRHSHLLSHDHSYSSPQEQLQHIAQQQQQEQQQQQPGGPYGSHMAPPFGLSGLNPQHHHQGALFSPTSPTGSGVSGEYGSPNSFYTTNNGTSSHGLSNASVMDPNSDSTSFSRFSNAGLYFPNGNSPSGALPSASRPLSMPASSPYGGGNSSHYDYSHTGQHGNNTHPYGHMNQGGSGAQFYTGSVNYGFPASNRGGANGGPSPQGYGSQSYRSAHDYNNTGSSDYSNGGHSRPSSMMNLSSPTGSSFVSPTSSSSSNSYPMSQSFGQGPSGMLSPISPGSHGGPNSALSLPTSSPSSSNMRQQPNSIVIPQDSKGAPNSANNGGGNSGGNRSHSGW</sequence>
<feature type="compositionally biased region" description="Polar residues" evidence="4">
    <location>
        <begin position="375"/>
        <end position="386"/>
    </location>
</feature>
<feature type="compositionally biased region" description="Low complexity" evidence="4">
    <location>
        <begin position="221"/>
        <end position="237"/>
    </location>
</feature>
<keyword evidence="7" id="KW-1185">Reference proteome</keyword>
<evidence type="ECO:0000256" key="4">
    <source>
        <dbReference type="SAM" id="MobiDB-lite"/>
    </source>
</evidence>
<dbReference type="FunFam" id="1.10.10.10:FF:000135">
    <property type="entry name" value="forkhead box protein G1"/>
    <property type="match status" value="1"/>
</dbReference>
<evidence type="ECO:0000256" key="1">
    <source>
        <dbReference type="ARBA" id="ARBA00023125"/>
    </source>
</evidence>
<evidence type="ECO:0000256" key="2">
    <source>
        <dbReference type="ARBA" id="ARBA00023242"/>
    </source>
</evidence>
<dbReference type="CDD" id="cd00059">
    <property type="entry name" value="FH_FOX"/>
    <property type="match status" value="1"/>
</dbReference>
<feature type="compositionally biased region" description="Basic and acidic residues" evidence="4">
    <location>
        <begin position="77"/>
        <end position="88"/>
    </location>
</feature>
<feature type="compositionally biased region" description="Low complexity" evidence="4">
    <location>
        <begin position="580"/>
        <end position="602"/>
    </location>
</feature>
<feature type="compositionally biased region" description="Low complexity" evidence="4">
    <location>
        <begin position="308"/>
        <end position="330"/>
    </location>
</feature>
<dbReference type="GO" id="GO:0000981">
    <property type="term" value="F:DNA-binding transcription factor activity, RNA polymerase II-specific"/>
    <property type="evidence" value="ECO:0007669"/>
    <property type="project" value="TreeGrafter"/>
</dbReference>
<dbReference type="SMART" id="SM00339">
    <property type="entry name" value="FH"/>
    <property type="match status" value="1"/>
</dbReference>
<comment type="subcellular location">
    <subcellularLocation>
        <location evidence="3">Nucleus</location>
    </subcellularLocation>
</comment>
<dbReference type="PANTHER" id="PTHR11829">
    <property type="entry name" value="FORKHEAD BOX PROTEIN"/>
    <property type="match status" value="1"/>
</dbReference>
<proteinExistence type="predicted"/>
<feature type="compositionally biased region" description="Polar residues" evidence="4">
    <location>
        <begin position="1"/>
        <end position="14"/>
    </location>
</feature>
<dbReference type="GO" id="GO:0000978">
    <property type="term" value="F:RNA polymerase II cis-regulatory region sequence-specific DNA binding"/>
    <property type="evidence" value="ECO:0007669"/>
    <property type="project" value="TreeGrafter"/>
</dbReference>
<evidence type="ECO:0000313" key="6">
    <source>
        <dbReference type="EMBL" id="GJJ78881.1"/>
    </source>
</evidence>
<feature type="compositionally biased region" description="Low complexity" evidence="4">
    <location>
        <begin position="496"/>
        <end position="507"/>
    </location>
</feature>
<keyword evidence="1 3" id="KW-0238">DNA-binding</keyword>
<feature type="region of interest" description="Disordered" evidence="4">
    <location>
        <begin position="424"/>
        <end position="471"/>
    </location>
</feature>
<protein>
    <recommendedName>
        <fullName evidence="5">Fork-head domain-containing protein</fullName>
    </recommendedName>
</protein>
<dbReference type="OrthoDB" id="5954824at2759"/>
<dbReference type="PROSITE" id="PS00658">
    <property type="entry name" value="FORK_HEAD_2"/>
    <property type="match status" value="1"/>
</dbReference>
<dbReference type="AlphaFoldDB" id="A0A9P3M1S1"/>
<dbReference type="PANTHER" id="PTHR11829:SF343">
    <property type="entry name" value="FORK-HEAD DOMAIN-CONTAINING PROTEIN"/>
    <property type="match status" value="1"/>
</dbReference>
<feature type="compositionally biased region" description="Polar residues" evidence="4">
    <location>
        <begin position="512"/>
        <end position="535"/>
    </location>
</feature>
<dbReference type="GO" id="GO:0005634">
    <property type="term" value="C:nucleus"/>
    <property type="evidence" value="ECO:0007669"/>
    <property type="project" value="UniProtKB-SubCell"/>
</dbReference>
<feature type="domain" description="Fork-head" evidence="5">
    <location>
        <begin position="115"/>
        <end position="194"/>
    </location>
</feature>
<accession>A0A9P3M1S1</accession>
<feature type="compositionally biased region" description="Polar residues" evidence="4">
    <location>
        <begin position="446"/>
        <end position="462"/>
    </location>
</feature>
<reference evidence="6" key="1">
    <citation type="submission" date="2021-11" db="EMBL/GenBank/DDBJ databases">
        <authorList>
            <person name="Herlambang A."/>
            <person name="Guo Y."/>
            <person name="Takashima Y."/>
            <person name="Nishizawa T."/>
        </authorList>
    </citation>
    <scope>NUCLEOTIDE SEQUENCE</scope>
    <source>
        <strain evidence="6">E1425</strain>
    </source>
</reference>
<dbReference type="SUPFAM" id="SSF46785">
    <property type="entry name" value="Winged helix' DNA-binding domain"/>
    <property type="match status" value="1"/>
</dbReference>
<keyword evidence="2 3" id="KW-0539">Nucleus</keyword>
<feature type="region of interest" description="Disordered" evidence="4">
    <location>
        <begin position="1"/>
        <end position="113"/>
    </location>
</feature>
<reference evidence="6" key="2">
    <citation type="journal article" date="2022" name="Microbiol. Resour. Announc.">
        <title>Whole-Genome Sequence of Entomortierella parvispora E1425, a Mucoromycotan Fungus Associated with Burkholderiaceae-Related Endosymbiotic Bacteria.</title>
        <authorList>
            <person name="Herlambang A."/>
            <person name="Guo Y."/>
            <person name="Takashima Y."/>
            <person name="Narisawa K."/>
            <person name="Ohta H."/>
            <person name="Nishizawa T."/>
        </authorList>
    </citation>
    <scope>NUCLEOTIDE SEQUENCE</scope>
    <source>
        <strain evidence="6">E1425</strain>
    </source>
</reference>
<evidence type="ECO:0000313" key="7">
    <source>
        <dbReference type="Proteomes" id="UP000827284"/>
    </source>
</evidence>
<dbReference type="EMBL" id="BQFW01000015">
    <property type="protein sequence ID" value="GJJ78881.1"/>
    <property type="molecule type" value="Genomic_DNA"/>
</dbReference>
<evidence type="ECO:0000256" key="3">
    <source>
        <dbReference type="PROSITE-ProRule" id="PRU00089"/>
    </source>
</evidence>